<protein>
    <submittedName>
        <fullName evidence="2">Uncharacterized protein</fullName>
    </submittedName>
</protein>
<name>A0A8X6W6Q0_TRICX</name>
<reference evidence="2" key="1">
    <citation type="submission" date="2020-08" db="EMBL/GenBank/DDBJ databases">
        <title>Multicomponent nature underlies the extraordinary mechanical properties of spider dragline silk.</title>
        <authorList>
            <person name="Kono N."/>
            <person name="Nakamura H."/>
            <person name="Mori M."/>
            <person name="Yoshida Y."/>
            <person name="Ohtoshi R."/>
            <person name="Malay A.D."/>
            <person name="Moran D.A.P."/>
            <person name="Tomita M."/>
            <person name="Numata K."/>
            <person name="Arakawa K."/>
        </authorList>
    </citation>
    <scope>NUCLEOTIDE SEQUENCE</scope>
</reference>
<feature type="compositionally biased region" description="Polar residues" evidence="1">
    <location>
        <begin position="96"/>
        <end position="107"/>
    </location>
</feature>
<evidence type="ECO:0000313" key="3">
    <source>
        <dbReference type="Proteomes" id="UP000887159"/>
    </source>
</evidence>
<dbReference type="EMBL" id="BMAU01021387">
    <property type="protein sequence ID" value="GFY29317.1"/>
    <property type="molecule type" value="Genomic_DNA"/>
</dbReference>
<keyword evidence="3" id="KW-1185">Reference proteome</keyword>
<gene>
    <name evidence="2" type="ORF">TNCV_4724451</name>
</gene>
<comment type="caution">
    <text evidence="2">The sequence shown here is derived from an EMBL/GenBank/DDBJ whole genome shotgun (WGS) entry which is preliminary data.</text>
</comment>
<evidence type="ECO:0000313" key="2">
    <source>
        <dbReference type="EMBL" id="GFY29317.1"/>
    </source>
</evidence>
<evidence type="ECO:0000256" key="1">
    <source>
        <dbReference type="SAM" id="MobiDB-lite"/>
    </source>
</evidence>
<feature type="region of interest" description="Disordered" evidence="1">
    <location>
        <begin position="87"/>
        <end position="113"/>
    </location>
</feature>
<dbReference type="AlphaFoldDB" id="A0A8X6W6Q0"/>
<sequence>MAVRAERENEAHGCQFSAYDTWEIGNSNLGHHTGQANAVRGINADQIRLASCTQSCFPVAQSDGKERKEKAHISNIFNCLHLRRAHTLGDKPKKAPSQNKMVPSKSDNGGKEI</sequence>
<proteinExistence type="predicted"/>
<dbReference type="Proteomes" id="UP000887159">
    <property type="component" value="Unassembled WGS sequence"/>
</dbReference>
<organism evidence="2 3">
    <name type="scientific">Trichonephila clavipes</name>
    <name type="common">Golden silk orbweaver</name>
    <name type="synonym">Nephila clavipes</name>
    <dbReference type="NCBI Taxonomy" id="2585209"/>
    <lineage>
        <taxon>Eukaryota</taxon>
        <taxon>Metazoa</taxon>
        <taxon>Ecdysozoa</taxon>
        <taxon>Arthropoda</taxon>
        <taxon>Chelicerata</taxon>
        <taxon>Arachnida</taxon>
        <taxon>Araneae</taxon>
        <taxon>Araneomorphae</taxon>
        <taxon>Entelegynae</taxon>
        <taxon>Araneoidea</taxon>
        <taxon>Nephilidae</taxon>
        <taxon>Trichonephila</taxon>
    </lineage>
</organism>
<accession>A0A8X6W6Q0</accession>